<dbReference type="Pfam" id="PF04023">
    <property type="entry name" value="FeoA"/>
    <property type="match status" value="1"/>
</dbReference>
<gene>
    <name evidence="3" type="ORF">NM686_011220</name>
</gene>
<feature type="domain" description="Ferrous iron transporter FeoA-like" evidence="2">
    <location>
        <begin position="3"/>
        <end position="76"/>
    </location>
</feature>
<dbReference type="SUPFAM" id="SSF50037">
    <property type="entry name" value="C-terminal domain of transcriptional repressors"/>
    <property type="match status" value="1"/>
</dbReference>
<dbReference type="InterPro" id="IPR007167">
    <property type="entry name" value="Fe-transptr_FeoA-like"/>
</dbReference>
<sequence length="77" mass="8420">MLMSLKMLTAGDSGRIVGFDQSGGPYRKKLLAMGLTPGTEFTITRFAPMGDPVEIKLRGFSLSLRKNEASVLMIEKI</sequence>
<keyword evidence="4" id="KW-1185">Reference proteome</keyword>
<evidence type="ECO:0000313" key="3">
    <source>
        <dbReference type="EMBL" id="WAR42974.1"/>
    </source>
</evidence>
<evidence type="ECO:0000259" key="2">
    <source>
        <dbReference type="SMART" id="SM00899"/>
    </source>
</evidence>
<dbReference type="Proteomes" id="UP001162780">
    <property type="component" value="Chromosome"/>
</dbReference>
<dbReference type="EMBL" id="CP113517">
    <property type="protein sequence ID" value="WAR42974.1"/>
    <property type="molecule type" value="Genomic_DNA"/>
</dbReference>
<dbReference type="SMART" id="SM00899">
    <property type="entry name" value="FeoA"/>
    <property type="match status" value="1"/>
</dbReference>
<evidence type="ECO:0000313" key="4">
    <source>
        <dbReference type="Proteomes" id="UP001162780"/>
    </source>
</evidence>
<evidence type="ECO:0000256" key="1">
    <source>
        <dbReference type="ARBA" id="ARBA00023004"/>
    </source>
</evidence>
<dbReference type="InterPro" id="IPR038157">
    <property type="entry name" value="FeoA_core_dom"/>
</dbReference>
<dbReference type="InterPro" id="IPR008988">
    <property type="entry name" value="Transcriptional_repressor_C"/>
</dbReference>
<keyword evidence="1" id="KW-0408">Iron</keyword>
<name>A0ABY7GFH2_9GAMM</name>
<dbReference type="PANTHER" id="PTHR42954:SF2">
    <property type="entry name" value="FE(2+) TRANSPORT PROTEIN A"/>
    <property type="match status" value="1"/>
</dbReference>
<dbReference type="InterPro" id="IPR052713">
    <property type="entry name" value="FeoA"/>
</dbReference>
<accession>A0ABY7GFH2</accession>
<dbReference type="PANTHER" id="PTHR42954">
    <property type="entry name" value="FE(2+) TRANSPORT PROTEIN A"/>
    <property type="match status" value="1"/>
</dbReference>
<reference evidence="3" key="1">
    <citation type="submission" date="2022-11" db="EMBL/GenBank/DDBJ databases">
        <title>Methylomonas rapida sp. nov., Carotenoid-Producing Obligate Methanotrophs with High Growth Characteristics and Biotechnological Potential.</title>
        <authorList>
            <person name="Tikhonova E.N."/>
            <person name="Suleimanov R.Z."/>
            <person name="Miroshnikov K."/>
            <person name="Oshkin I.Y."/>
            <person name="Belova S.E."/>
            <person name="Danilova O.V."/>
            <person name="Ashikhmin A."/>
            <person name="Konopkin A."/>
            <person name="But S.Y."/>
            <person name="Khmelenina V.N."/>
            <person name="Kuznetsov N."/>
            <person name="Pimenov N.V."/>
            <person name="Dedysh S.N."/>
        </authorList>
    </citation>
    <scope>NUCLEOTIDE SEQUENCE</scope>
    <source>
        <strain evidence="3">MP1</strain>
    </source>
</reference>
<dbReference type="Gene3D" id="2.30.30.90">
    <property type="match status" value="1"/>
</dbReference>
<dbReference type="RefSeq" id="WP_255187956.1">
    <property type="nucleotide sequence ID" value="NZ_CP113517.1"/>
</dbReference>
<protein>
    <submittedName>
        <fullName evidence="3">FeoA family protein</fullName>
    </submittedName>
</protein>
<proteinExistence type="predicted"/>
<organism evidence="3 4">
    <name type="scientific">Methylomonas rapida</name>
    <dbReference type="NCBI Taxonomy" id="2963939"/>
    <lineage>
        <taxon>Bacteria</taxon>
        <taxon>Pseudomonadati</taxon>
        <taxon>Pseudomonadota</taxon>
        <taxon>Gammaproteobacteria</taxon>
        <taxon>Methylococcales</taxon>
        <taxon>Methylococcaceae</taxon>
        <taxon>Methylomonas</taxon>
    </lineage>
</organism>